<dbReference type="InterPro" id="IPR056884">
    <property type="entry name" value="NPHP3-like_N"/>
</dbReference>
<dbReference type="PROSITE" id="PS50104">
    <property type="entry name" value="TIR"/>
    <property type="match status" value="1"/>
</dbReference>
<keyword evidence="1" id="KW-0677">Repeat</keyword>
<comment type="caution">
    <text evidence="3">The sequence shown here is derived from an EMBL/GenBank/DDBJ whole genome shotgun (WGS) entry which is preliminary data.</text>
</comment>
<gene>
    <name evidence="3" type="ORF">HK097_011574</name>
</gene>
<reference evidence="3" key="1">
    <citation type="submission" date="2020-05" db="EMBL/GenBank/DDBJ databases">
        <title>Phylogenomic resolution of chytrid fungi.</title>
        <authorList>
            <person name="Stajich J.E."/>
            <person name="Amses K."/>
            <person name="Simmons R."/>
            <person name="Seto K."/>
            <person name="Myers J."/>
            <person name="Bonds A."/>
            <person name="Quandt C.A."/>
            <person name="Barry K."/>
            <person name="Liu P."/>
            <person name="Grigoriev I."/>
            <person name="Longcore J.E."/>
            <person name="James T.Y."/>
        </authorList>
    </citation>
    <scope>NUCLEOTIDE SEQUENCE</scope>
    <source>
        <strain evidence="3">JEL0318</strain>
    </source>
</reference>
<dbReference type="Gene3D" id="3.40.50.10140">
    <property type="entry name" value="Toll/interleukin-1 receptor homology (TIR) domain"/>
    <property type="match status" value="1"/>
</dbReference>
<dbReference type="GO" id="GO:0007165">
    <property type="term" value="P:signal transduction"/>
    <property type="evidence" value="ECO:0007669"/>
    <property type="project" value="InterPro"/>
</dbReference>
<dbReference type="Pfam" id="PF24883">
    <property type="entry name" value="NPHP3_N"/>
    <property type="match status" value="1"/>
</dbReference>
<feature type="domain" description="TIR" evidence="2">
    <location>
        <begin position="1"/>
        <end position="128"/>
    </location>
</feature>
<keyword evidence="4" id="KW-1185">Reference proteome</keyword>
<dbReference type="PANTHER" id="PTHR10039:SF17">
    <property type="entry name" value="FUNGAL STAND N-TERMINAL GOODBYE DOMAIN-CONTAINING PROTEIN-RELATED"/>
    <property type="match status" value="1"/>
</dbReference>
<evidence type="ECO:0000313" key="4">
    <source>
        <dbReference type="Proteomes" id="UP001212841"/>
    </source>
</evidence>
<sequence length="416" mass="46486">MFSYSWANKDKVLQTKTELEKRGYSVWLDEQRMARIGNIYEGMYDGLNNSKIVCSFLSVHYETSANCKRELCFASDRKKPIVPVRLDSGPFTWSHVITAGALYVNMSDAYADWNEKINELVANVEAALNRLNQQLSPQPPIAQQQQNVVSPAVVASVTPPVMSNTELQTLLKPANITKMANDVDEVFRKRLPGTRDWLLADVKEWADDVKSSSVFWLVASAGAGKSVVAASVIRELEAASTLGAYFVSKADQADRNDASCLVRTIAYQLALKFPAAARHINELEKQEAGFLATANPSLLFQKLIIGLLEKLEAEMGDRNLIIVLDALDECGTPGSRDRGDFLSALGNAVLPRKVKLLVTSRPEVDIRQELKKFDPYMIELNEERSMADLFLFAESRVTAKFYRATKDDNLQRARRL</sequence>
<protein>
    <recommendedName>
        <fullName evidence="2">TIR domain-containing protein</fullName>
    </recommendedName>
</protein>
<name>A0AAD5S990_9FUNG</name>
<dbReference type="PANTHER" id="PTHR10039">
    <property type="entry name" value="AMELOGENIN"/>
    <property type="match status" value="1"/>
</dbReference>
<dbReference type="Pfam" id="PF13676">
    <property type="entry name" value="TIR_2"/>
    <property type="match status" value="1"/>
</dbReference>
<accession>A0AAD5S990</accession>
<organism evidence="3 4">
    <name type="scientific">Rhizophlyctis rosea</name>
    <dbReference type="NCBI Taxonomy" id="64517"/>
    <lineage>
        <taxon>Eukaryota</taxon>
        <taxon>Fungi</taxon>
        <taxon>Fungi incertae sedis</taxon>
        <taxon>Chytridiomycota</taxon>
        <taxon>Chytridiomycota incertae sedis</taxon>
        <taxon>Chytridiomycetes</taxon>
        <taxon>Rhizophlyctidales</taxon>
        <taxon>Rhizophlyctidaceae</taxon>
        <taxon>Rhizophlyctis</taxon>
    </lineage>
</organism>
<dbReference type="InterPro" id="IPR027417">
    <property type="entry name" value="P-loop_NTPase"/>
</dbReference>
<dbReference type="Proteomes" id="UP001212841">
    <property type="component" value="Unassembled WGS sequence"/>
</dbReference>
<dbReference type="EMBL" id="JADGJD010000970">
    <property type="protein sequence ID" value="KAJ3047393.1"/>
    <property type="molecule type" value="Genomic_DNA"/>
</dbReference>
<dbReference type="SUPFAM" id="SSF52540">
    <property type="entry name" value="P-loop containing nucleoside triphosphate hydrolases"/>
    <property type="match status" value="1"/>
</dbReference>
<evidence type="ECO:0000256" key="1">
    <source>
        <dbReference type="ARBA" id="ARBA00022737"/>
    </source>
</evidence>
<dbReference type="InterPro" id="IPR000157">
    <property type="entry name" value="TIR_dom"/>
</dbReference>
<proteinExistence type="predicted"/>
<dbReference type="InterPro" id="IPR035897">
    <property type="entry name" value="Toll_tir_struct_dom_sf"/>
</dbReference>
<evidence type="ECO:0000259" key="2">
    <source>
        <dbReference type="PROSITE" id="PS50104"/>
    </source>
</evidence>
<dbReference type="AlphaFoldDB" id="A0AAD5S990"/>
<dbReference type="SUPFAM" id="SSF52200">
    <property type="entry name" value="Toll/Interleukin receptor TIR domain"/>
    <property type="match status" value="1"/>
</dbReference>
<feature type="non-terminal residue" evidence="3">
    <location>
        <position position="416"/>
    </location>
</feature>
<evidence type="ECO:0000313" key="3">
    <source>
        <dbReference type="EMBL" id="KAJ3047393.1"/>
    </source>
</evidence>
<dbReference type="Gene3D" id="3.40.50.300">
    <property type="entry name" value="P-loop containing nucleotide triphosphate hydrolases"/>
    <property type="match status" value="1"/>
</dbReference>